<name>A0A381P8F6_9ZZZZ</name>
<feature type="transmembrane region" description="Helical" evidence="5">
    <location>
        <begin position="137"/>
        <end position="156"/>
    </location>
</feature>
<accession>A0A381P8F6</accession>
<keyword evidence="4 5" id="KW-0472">Membrane</keyword>
<feature type="transmembrane region" description="Helical" evidence="5">
    <location>
        <begin position="82"/>
        <end position="104"/>
    </location>
</feature>
<evidence type="ECO:0000256" key="5">
    <source>
        <dbReference type="SAM" id="Phobius"/>
    </source>
</evidence>
<feature type="transmembrane region" description="Helical" evidence="5">
    <location>
        <begin position="110"/>
        <end position="130"/>
    </location>
</feature>
<feature type="transmembrane region" description="Helical" evidence="5">
    <location>
        <begin position="162"/>
        <end position="182"/>
    </location>
</feature>
<reference evidence="7" key="1">
    <citation type="submission" date="2018-05" db="EMBL/GenBank/DDBJ databases">
        <authorList>
            <person name="Lanie J.A."/>
            <person name="Ng W.-L."/>
            <person name="Kazmierczak K.M."/>
            <person name="Andrzejewski T.M."/>
            <person name="Davidsen T.M."/>
            <person name="Wayne K.J."/>
            <person name="Tettelin H."/>
            <person name="Glass J.I."/>
            <person name="Rusch D."/>
            <person name="Podicherti R."/>
            <person name="Tsui H.-C.T."/>
            <person name="Winkler M.E."/>
        </authorList>
    </citation>
    <scope>NUCLEOTIDE SEQUENCE</scope>
</reference>
<dbReference type="PANTHER" id="PTHR32322:SF2">
    <property type="entry name" value="EAMA DOMAIN-CONTAINING PROTEIN"/>
    <property type="match status" value="1"/>
</dbReference>
<feature type="transmembrane region" description="Helical" evidence="5">
    <location>
        <begin position="194"/>
        <end position="212"/>
    </location>
</feature>
<keyword evidence="3 5" id="KW-1133">Transmembrane helix</keyword>
<dbReference type="InterPro" id="IPR037185">
    <property type="entry name" value="EmrE-like"/>
</dbReference>
<evidence type="ECO:0000313" key="7">
    <source>
        <dbReference type="EMBL" id="SUZ63236.1"/>
    </source>
</evidence>
<evidence type="ECO:0000259" key="6">
    <source>
        <dbReference type="Pfam" id="PF00892"/>
    </source>
</evidence>
<evidence type="ECO:0000256" key="4">
    <source>
        <dbReference type="ARBA" id="ARBA00023136"/>
    </source>
</evidence>
<feature type="domain" description="EamA" evidence="6">
    <location>
        <begin position="164"/>
        <end position="296"/>
    </location>
</feature>
<evidence type="ECO:0000256" key="3">
    <source>
        <dbReference type="ARBA" id="ARBA00022989"/>
    </source>
</evidence>
<dbReference type="PANTHER" id="PTHR32322">
    <property type="entry name" value="INNER MEMBRANE TRANSPORTER"/>
    <property type="match status" value="1"/>
</dbReference>
<feature type="transmembrane region" description="Helical" evidence="5">
    <location>
        <begin position="218"/>
        <end position="242"/>
    </location>
</feature>
<keyword evidence="2 5" id="KW-0812">Transmembrane</keyword>
<dbReference type="AlphaFoldDB" id="A0A381P8F6"/>
<dbReference type="InterPro" id="IPR000620">
    <property type="entry name" value="EamA_dom"/>
</dbReference>
<organism evidence="7">
    <name type="scientific">marine metagenome</name>
    <dbReference type="NCBI Taxonomy" id="408172"/>
    <lineage>
        <taxon>unclassified sequences</taxon>
        <taxon>metagenomes</taxon>
        <taxon>ecological metagenomes</taxon>
    </lineage>
</organism>
<comment type="subcellular location">
    <subcellularLocation>
        <location evidence="1">Membrane</location>
        <topology evidence="1">Multi-pass membrane protein</topology>
    </subcellularLocation>
</comment>
<evidence type="ECO:0000256" key="2">
    <source>
        <dbReference type="ARBA" id="ARBA00022692"/>
    </source>
</evidence>
<dbReference type="InterPro" id="IPR050638">
    <property type="entry name" value="AA-Vitamin_Transporters"/>
</dbReference>
<feature type="transmembrane region" description="Helical" evidence="5">
    <location>
        <begin position="254"/>
        <end position="273"/>
    </location>
</feature>
<dbReference type="SUPFAM" id="SSF103481">
    <property type="entry name" value="Multidrug resistance efflux transporter EmrE"/>
    <property type="match status" value="2"/>
</dbReference>
<sequence>MPEPMTSPDAPSFEQRPMAPFDWLLLVTAAGIWGSSFLFMDIALDAEHPGLVAWLRPLLGLAFMAGVPSARRPVDRSDNPRLFLLGLLWMAVPLSMFPLAQTWIDSSIAGMMNSGMPVTTLIAGATLFGVATHRVQVVGVAVGIVGLLMIGIPTASVGDTSAVGVLLVVLAVSCYGVAANIAGPLQRRYGSPAVLLRVLVVASLATTPWGLVGLAGSGFAWSAVAANLAVGVGGTGIAYVAAASLIGRVGPVRMSAVTYVVPVVAAVLGVTVLGETLGALQVSGALVLVGGAWLTTRSGP</sequence>
<dbReference type="Pfam" id="PF00892">
    <property type="entry name" value="EamA"/>
    <property type="match status" value="2"/>
</dbReference>
<evidence type="ECO:0000256" key="1">
    <source>
        <dbReference type="ARBA" id="ARBA00004141"/>
    </source>
</evidence>
<dbReference type="EMBL" id="UINC01000912">
    <property type="protein sequence ID" value="SUZ63236.1"/>
    <property type="molecule type" value="Genomic_DNA"/>
</dbReference>
<feature type="domain" description="EamA" evidence="6">
    <location>
        <begin position="24"/>
        <end position="150"/>
    </location>
</feature>
<feature type="transmembrane region" description="Helical" evidence="5">
    <location>
        <begin position="51"/>
        <end position="70"/>
    </location>
</feature>
<protein>
    <recommendedName>
        <fullName evidence="6">EamA domain-containing protein</fullName>
    </recommendedName>
</protein>
<proteinExistence type="predicted"/>
<dbReference type="GO" id="GO:0016020">
    <property type="term" value="C:membrane"/>
    <property type="evidence" value="ECO:0007669"/>
    <property type="project" value="UniProtKB-SubCell"/>
</dbReference>
<feature type="transmembrane region" description="Helical" evidence="5">
    <location>
        <begin position="21"/>
        <end position="39"/>
    </location>
</feature>
<gene>
    <name evidence="7" type="ORF">METZ01_LOCUS16090</name>
</gene>